<dbReference type="SUPFAM" id="SSF88723">
    <property type="entry name" value="PIN domain-like"/>
    <property type="match status" value="1"/>
</dbReference>
<evidence type="ECO:0000256" key="1">
    <source>
        <dbReference type="ARBA" id="ARBA00022759"/>
    </source>
</evidence>
<dbReference type="EMBL" id="CAKXAJ010016725">
    <property type="protein sequence ID" value="CAH2216762.1"/>
    <property type="molecule type" value="Genomic_DNA"/>
</dbReference>
<keyword evidence="4" id="KW-1185">Reference proteome</keyword>
<keyword evidence="1" id="KW-0540">Nuclease</keyword>
<dbReference type="PROSITE" id="PS00841">
    <property type="entry name" value="XPG_1"/>
    <property type="match status" value="1"/>
</dbReference>
<name>A0A8S4QUZ7_9NEOP</name>
<dbReference type="InterPro" id="IPR006085">
    <property type="entry name" value="XPG_DNA_repair_N"/>
</dbReference>
<evidence type="ECO:0000313" key="3">
    <source>
        <dbReference type="EMBL" id="CAH2216762.1"/>
    </source>
</evidence>
<dbReference type="GO" id="GO:0016788">
    <property type="term" value="F:hydrolase activity, acting on ester bonds"/>
    <property type="evidence" value="ECO:0007669"/>
    <property type="project" value="InterPro"/>
</dbReference>
<evidence type="ECO:0000259" key="2">
    <source>
        <dbReference type="Pfam" id="PF00752"/>
    </source>
</evidence>
<feature type="non-terminal residue" evidence="3">
    <location>
        <position position="1"/>
    </location>
</feature>
<dbReference type="Pfam" id="PF00752">
    <property type="entry name" value="XPG_N"/>
    <property type="match status" value="1"/>
</dbReference>
<evidence type="ECO:0000313" key="4">
    <source>
        <dbReference type="Proteomes" id="UP000838756"/>
    </source>
</evidence>
<gene>
    <name evidence="3" type="primary">jg27148</name>
    <name evidence="3" type="ORF">PAEG_LOCUS4727</name>
</gene>
<comment type="caution">
    <text evidence="3">The sequence shown here is derived from an EMBL/GenBank/DDBJ whole genome shotgun (WGS) entry which is preliminary data.</text>
</comment>
<dbReference type="InterPro" id="IPR019974">
    <property type="entry name" value="XPG_CS"/>
</dbReference>
<feature type="domain" description="XPG N-terminal" evidence="2">
    <location>
        <begin position="1"/>
        <end position="43"/>
    </location>
</feature>
<accession>A0A8S4QUZ7</accession>
<keyword evidence="1" id="KW-0378">Hydrolase</keyword>
<protein>
    <submittedName>
        <fullName evidence="3">Jg27148 protein</fullName>
    </submittedName>
</protein>
<proteinExistence type="predicted"/>
<dbReference type="AlphaFoldDB" id="A0A8S4QUZ7"/>
<keyword evidence="1" id="KW-0255">Endonuclease</keyword>
<organism evidence="3 4">
    <name type="scientific">Pararge aegeria aegeria</name>
    <dbReference type="NCBI Taxonomy" id="348720"/>
    <lineage>
        <taxon>Eukaryota</taxon>
        <taxon>Metazoa</taxon>
        <taxon>Ecdysozoa</taxon>
        <taxon>Arthropoda</taxon>
        <taxon>Hexapoda</taxon>
        <taxon>Insecta</taxon>
        <taxon>Pterygota</taxon>
        <taxon>Neoptera</taxon>
        <taxon>Endopterygota</taxon>
        <taxon>Lepidoptera</taxon>
        <taxon>Glossata</taxon>
        <taxon>Ditrysia</taxon>
        <taxon>Papilionoidea</taxon>
        <taxon>Nymphalidae</taxon>
        <taxon>Satyrinae</taxon>
        <taxon>Satyrini</taxon>
        <taxon>Parargina</taxon>
        <taxon>Pararge</taxon>
    </lineage>
</organism>
<dbReference type="Gene3D" id="3.40.50.1010">
    <property type="entry name" value="5'-nuclease"/>
    <property type="match status" value="1"/>
</dbReference>
<dbReference type="InterPro" id="IPR029060">
    <property type="entry name" value="PIN-like_dom_sf"/>
</dbReference>
<reference evidence="3" key="1">
    <citation type="submission" date="2022-03" db="EMBL/GenBank/DDBJ databases">
        <authorList>
            <person name="Lindestad O."/>
        </authorList>
    </citation>
    <scope>NUCLEOTIDE SEQUENCE</scope>
</reference>
<dbReference type="GO" id="GO:0004519">
    <property type="term" value="F:endonuclease activity"/>
    <property type="evidence" value="ECO:0007669"/>
    <property type="project" value="UniProtKB-KW"/>
</dbReference>
<sequence>HIKYCLKYVTMLLSKNIKPILVFDGRHLPAKAMTELKRRESRDISKKRAAELLSLGKVKRTFNYIFVK</sequence>
<dbReference type="OrthoDB" id="26491at2759"/>
<dbReference type="Proteomes" id="UP000838756">
    <property type="component" value="Unassembled WGS sequence"/>
</dbReference>